<dbReference type="GO" id="GO:0006298">
    <property type="term" value="P:mismatch repair"/>
    <property type="evidence" value="ECO:0007669"/>
    <property type="project" value="TreeGrafter"/>
</dbReference>
<dbReference type="GO" id="GO:0006284">
    <property type="term" value="P:base-excision repair"/>
    <property type="evidence" value="ECO:0007669"/>
    <property type="project" value="UniProtKB-UniRule"/>
</dbReference>
<dbReference type="RefSeq" id="WP_066088726.1">
    <property type="nucleotide sequence ID" value="NZ_LRVM01000007.1"/>
</dbReference>
<dbReference type="GO" id="GO:0035485">
    <property type="term" value="F:adenine/guanine mispair binding"/>
    <property type="evidence" value="ECO:0007669"/>
    <property type="project" value="TreeGrafter"/>
</dbReference>
<comment type="catalytic activity">
    <reaction evidence="1 14">
        <text>Hydrolyzes free adenine bases from 7,8-dihydro-8-oxoguanine:adenine mismatched double-stranded DNA, leaving an apurinic site.</text>
        <dbReference type="EC" id="3.2.2.31"/>
    </reaction>
</comment>
<dbReference type="InterPro" id="IPR023170">
    <property type="entry name" value="HhH_base_excis_C"/>
</dbReference>
<evidence type="ECO:0000256" key="7">
    <source>
        <dbReference type="ARBA" id="ARBA00022723"/>
    </source>
</evidence>
<keyword evidence="7" id="KW-0479">Metal-binding</keyword>
<dbReference type="SUPFAM" id="SSF55811">
    <property type="entry name" value="Nudix"/>
    <property type="match status" value="1"/>
</dbReference>
<keyword evidence="11" id="KW-0411">Iron-sulfur</keyword>
<evidence type="ECO:0000256" key="4">
    <source>
        <dbReference type="ARBA" id="ARBA00012045"/>
    </source>
</evidence>
<evidence type="ECO:0000313" key="17">
    <source>
        <dbReference type="Proteomes" id="UP000070539"/>
    </source>
</evidence>
<name>A0A136WDA3_9FIRM</name>
<dbReference type="AlphaFoldDB" id="A0A136WDA3"/>
<dbReference type="CDD" id="cd00056">
    <property type="entry name" value="ENDO3c"/>
    <property type="match status" value="1"/>
</dbReference>
<dbReference type="Gene3D" id="1.10.1670.10">
    <property type="entry name" value="Helix-hairpin-Helix base-excision DNA repair enzymes (C-terminal)"/>
    <property type="match status" value="1"/>
</dbReference>
<comment type="similarity">
    <text evidence="3 14">Belongs to the Nth/MutY family.</text>
</comment>
<evidence type="ECO:0000256" key="14">
    <source>
        <dbReference type="RuleBase" id="RU365096"/>
    </source>
</evidence>
<dbReference type="Gene3D" id="1.10.340.30">
    <property type="entry name" value="Hypothetical protein, domain 2"/>
    <property type="match status" value="1"/>
</dbReference>
<keyword evidence="9 16" id="KW-0378">Hydrolase</keyword>
<dbReference type="NCBIfam" id="TIGR01084">
    <property type="entry name" value="mutY"/>
    <property type="match status" value="1"/>
</dbReference>
<keyword evidence="10 14" id="KW-0408">Iron</keyword>
<evidence type="ECO:0000256" key="13">
    <source>
        <dbReference type="ARBA" id="ARBA00023295"/>
    </source>
</evidence>
<dbReference type="Proteomes" id="UP000070539">
    <property type="component" value="Unassembled WGS sequence"/>
</dbReference>
<evidence type="ECO:0000313" key="16">
    <source>
        <dbReference type="EMBL" id="KXL52466.1"/>
    </source>
</evidence>
<dbReference type="InterPro" id="IPR003265">
    <property type="entry name" value="HhH-GPD_domain"/>
</dbReference>
<keyword evidence="12" id="KW-0234">DNA repair</keyword>
<dbReference type="GO" id="GO:0032357">
    <property type="term" value="F:oxidized purine DNA binding"/>
    <property type="evidence" value="ECO:0007669"/>
    <property type="project" value="TreeGrafter"/>
</dbReference>
<accession>A0A136WDA3</accession>
<dbReference type="InterPro" id="IPR005760">
    <property type="entry name" value="A/G_AdeGlyc_MutY"/>
</dbReference>
<dbReference type="EMBL" id="LRVM01000007">
    <property type="protein sequence ID" value="KXL52466.1"/>
    <property type="molecule type" value="Genomic_DNA"/>
</dbReference>
<keyword evidence="8 14" id="KW-0227">DNA damage</keyword>
<keyword evidence="6" id="KW-0004">4Fe-4S</keyword>
<dbReference type="EC" id="3.2.2.31" evidence="4 14"/>
<dbReference type="PANTHER" id="PTHR42944:SF1">
    <property type="entry name" value="ADENINE DNA GLYCOSYLASE"/>
    <property type="match status" value="1"/>
</dbReference>
<comment type="cofactor">
    <cofactor evidence="14">
        <name>[4Fe-4S] cluster</name>
        <dbReference type="ChEBI" id="CHEBI:49883"/>
    </cofactor>
    <text evidence="14">Binds 1 [4Fe-4S] cluster.</text>
</comment>
<comment type="caution">
    <text evidence="16">The sequence shown here is derived from an EMBL/GenBank/DDBJ whole genome shotgun (WGS) entry which is preliminary data.</text>
</comment>
<evidence type="ECO:0000256" key="3">
    <source>
        <dbReference type="ARBA" id="ARBA00008343"/>
    </source>
</evidence>
<evidence type="ECO:0000256" key="1">
    <source>
        <dbReference type="ARBA" id="ARBA00000843"/>
    </source>
</evidence>
<gene>
    <name evidence="16" type="primary">yfhQ</name>
    <name evidence="16" type="ORF">CLNEO_21620</name>
</gene>
<feature type="domain" description="HhH-GPD" evidence="15">
    <location>
        <begin position="39"/>
        <end position="190"/>
    </location>
</feature>
<evidence type="ECO:0000256" key="9">
    <source>
        <dbReference type="ARBA" id="ARBA00022801"/>
    </source>
</evidence>
<evidence type="ECO:0000256" key="2">
    <source>
        <dbReference type="ARBA" id="ARBA00002933"/>
    </source>
</evidence>
<organism evidence="16 17">
    <name type="scientific">Anaerotignum neopropionicum</name>
    <dbReference type="NCBI Taxonomy" id="36847"/>
    <lineage>
        <taxon>Bacteria</taxon>
        <taxon>Bacillati</taxon>
        <taxon>Bacillota</taxon>
        <taxon>Clostridia</taxon>
        <taxon>Lachnospirales</taxon>
        <taxon>Anaerotignaceae</taxon>
        <taxon>Anaerotignum</taxon>
    </lineage>
</organism>
<keyword evidence="13 14" id="KW-0326">Glycosidase</keyword>
<sequence length="348" mass="40336">MNDYQGMVDKLIQWYQENARDLPWRRTRNPYYIWLSEIMLQQTRVEAVKPYFERFIEVCPTIEALAFTHEETLLKLWEGLGYYSRVRNLQKAAKTVVEEYGGSLPADYQALRRLRGIGPYTAGAIASIAFSLPYAAVDGNVLRVMSRLTVDSRDISLESTKKAWEEEIILMMPKGKEGTFTQALMELGATVCLPNGMPKCQACPIREFCQAYRKNAVLHYPIKSPKKQRKLEYISVFFLAEGKKIAICKRAQKGLLSGLWQLPNCSEDIAMPVILRDWGIISADIRLMKAQKHIFTHIEWHMNCYFVDVKKKENQTFLWLEKEMVEKEYALPSAFKKIWMEGCGFLEE</sequence>
<dbReference type="InterPro" id="IPR015797">
    <property type="entry name" value="NUDIX_hydrolase-like_dom_sf"/>
</dbReference>
<dbReference type="CDD" id="cd03431">
    <property type="entry name" value="NUDIX_DNA_Glycosylase_C-MutY"/>
    <property type="match status" value="1"/>
</dbReference>
<dbReference type="Pfam" id="PF00730">
    <property type="entry name" value="HhH-GPD"/>
    <property type="match status" value="1"/>
</dbReference>
<keyword evidence="17" id="KW-1185">Reference proteome</keyword>
<evidence type="ECO:0000256" key="5">
    <source>
        <dbReference type="ARBA" id="ARBA00022023"/>
    </source>
</evidence>
<dbReference type="OrthoDB" id="9802365at2"/>
<dbReference type="GO" id="GO:0046872">
    <property type="term" value="F:metal ion binding"/>
    <property type="evidence" value="ECO:0007669"/>
    <property type="project" value="UniProtKB-UniRule"/>
</dbReference>
<reference evidence="16 17" key="1">
    <citation type="submission" date="2016-01" db="EMBL/GenBank/DDBJ databases">
        <title>Genome sequence of Clostridium neopropionicum X4, DSM-3847.</title>
        <authorList>
            <person name="Poehlein A."/>
            <person name="Beck M.H."/>
            <person name="Bengelsdorf F.R."/>
            <person name="Daniel R."/>
            <person name="Duerre P."/>
        </authorList>
    </citation>
    <scope>NUCLEOTIDE SEQUENCE [LARGE SCALE GENOMIC DNA]</scope>
    <source>
        <strain evidence="16 17">DSM-3847</strain>
    </source>
</reference>
<evidence type="ECO:0000256" key="6">
    <source>
        <dbReference type="ARBA" id="ARBA00022485"/>
    </source>
</evidence>
<dbReference type="InterPro" id="IPR044298">
    <property type="entry name" value="MIG/MutY"/>
</dbReference>
<proteinExistence type="inferred from homology"/>
<dbReference type="InterPro" id="IPR029119">
    <property type="entry name" value="MutY_C"/>
</dbReference>
<protein>
    <recommendedName>
        <fullName evidence="5 14">Adenine DNA glycosylase</fullName>
        <ecNumber evidence="4 14">3.2.2.31</ecNumber>
    </recommendedName>
</protein>
<dbReference type="Gene3D" id="3.90.79.10">
    <property type="entry name" value="Nucleoside Triphosphate Pyrophosphohydrolase"/>
    <property type="match status" value="1"/>
</dbReference>
<dbReference type="SUPFAM" id="SSF48150">
    <property type="entry name" value="DNA-glycosylase"/>
    <property type="match status" value="1"/>
</dbReference>
<dbReference type="InterPro" id="IPR011257">
    <property type="entry name" value="DNA_glycosylase"/>
</dbReference>
<evidence type="ECO:0000256" key="8">
    <source>
        <dbReference type="ARBA" id="ARBA00022763"/>
    </source>
</evidence>
<dbReference type="PATRIC" id="fig|36847.3.peg.2532"/>
<dbReference type="FunFam" id="1.10.340.30:FF:000002">
    <property type="entry name" value="Adenine DNA glycosylase"/>
    <property type="match status" value="1"/>
</dbReference>
<evidence type="ECO:0000259" key="15">
    <source>
        <dbReference type="SMART" id="SM00478"/>
    </source>
</evidence>
<dbReference type="SMART" id="SM00478">
    <property type="entry name" value="ENDO3c"/>
    <property type="match status" value="1"/>
</dbReference>
<evidence type="ECO:0000256" key="10">
    <source>
        <dbReference type="ARBA" id="ARBA00023004"/>
    </source>
</evidence>
<dbReference type="GO" id="GO:0051539">
    <property type="term" value="F:4 iron, 4 sulfur cluster binding"/>
    <property type="evidence" value="ECO:0007669"/>
    <property type="project" value="UniProtKB-UniRule"/>
</dbReference>
<dbReference type="STRING" id="36847.CLNEO_21620"/>
<dbReference type="PANTHER" id="PTHR42944">
    <property type="entry name" value="ADENINE DNA GLYCOSYLASE"/>
    <property type="match status" value="1"/>
</dbReference>
<comment type="function">
    <text evidence="2">Adenine glycosylase active on G-A mispairs. MutY also corrects error-prone DNA synthesis past GO lesions which are due to the oxidatively damaged form of guanine: 7,8-dihydro-8-oxoguanine (8-oxo-dGTP).</text>
</comment>
<dbReference type="GO" id="GO:0034039">
    <property type="term" value="F:8-oxo-7,8-dihydroguanine DNA N-glycosylase activity"/>
    <property type="evidence" value="ECO:0007669"/>
    <property type="project" value="TreeGrafter"/>
</dbReference>
<evidence type="ECO:0000256" key="11">
    <source>
        <dbReference type="ARBA" id="ARBA00023014"/>
    </source>
</evidence>
<dbReference type="GO" id="GO:0000701">
    <property type="term" value="F:purine-specific mismatch base pair DNA N-glycosylase activity"/>
    <property type="evidence" value="ECO:0007669"/>
    <property type="project" value="UniProtKB-EC"/>
</dbReference>
<dbReference type="Pfam" id="PF14815">
    <property type="entry name" value="NUDIX_4"/>
    <property type="match status" value="1"/>
</dbReference>
<evidence type="ECO:0000256" key="12">
    <source>
        <dbReference type="ARBA" id="ARBA00023204"/>
    </source>
</evidence>